<feature type="domain" description="Calcineurin-like phosphoesterase" evidence="5">
    <location>
        <begin position="15"/>
        <end position="203"/>
    </location>
</feature>
<keyword evidence="3" id="KW-0408">Iron</keyword>
<dbReference type="PANTHER" id="PTHR42988:SF2">
    <property type="entry name" value="CYCLIC NUCLEOTIDE PHOSPHODIESTERASE CBUA0032-RELATED"/>
    <property type="match status" value="1"/>
</dbReference>
<evidence type="ECO:0000256" key="3">
    <source>
        <dbReference type="ARBA" id="ARBA00023004"/>
    </source>
</evidence>
<keyword evidence="2" id="KW-0378">Hydrolase</keyword>
<dbReference type="Pfam" id="PF00149">
    <property type="entry name" value="Metallophos"/>
    <property type="match status" value="1"/>
</dbReference>
<dbReference type="Proteomes" id="UP000202440">
    <property type="component" value="Chromosome"/>
</dbReference>
<dbReference type="GO" id="GO:0004112">
    <property type="term" value="F:cyclic-nucleotide phosphodiesterase activity"/>
    <property type="evidence" value="ECO:0007669"/>
    <property type="project" value="InterPro"/>
</dbReference>
<name>A0A222FGJ4_9GAMM</name>
<dbReference type="Gene3D" id="3.60.21.10">
    <property type="match status" value="1"/>
</dbReference>
<evidence type="ECO:0000313" key="7">
    <source>
        <dbReference type="Proteomes" id="UP000202440"/>
    </source>
</evidence>
<evidence type="ECO:0000256" key="1">
    <source>
        <dbReference type="ARBA" id="ARBA00022723"/>
    </source>
</evidence>
<dbReference type="CDD" id="cd07402">
    <property type="entry name" value="MPP_GpdQ"/>
    <property type="match status" value="1"/>
</dbReference>
<dbReference type="EMBL" id="CP022530">
    <property type="protein sequence ID" value="ASP37742.1"/>
    <property type="molecule type" value="Genomic_DNA"/>
</dbReference>
<comment type="similarity">
    <text evidence="4">Belongs to the cyclic nucleotide phosphodiesterase class-III family.</text>
</comment>
<dbReference type="SUPFAM" id="SSF56300">
    <property type="entry name" value="Metallo-dependent phosphatases"/>
    <property type="match status" value="1"/>
</dbReference>
<evidence type="ECO:0000313" key="6">
    <source>
        <dbReference type="EMBL" id="ASP37742.1"/>
    </source>
</evidence>
<keyword evidence="7" id="KW-1185">Reference proteome</keyword>
<dbReference type="InterPro" id="IPR004843">
    <property type="entry name" value="Calcineurin-like_PHP"/>
</dbReference>
<organism evidence="6 7">
    <name type="scientific">Bacterioplanes sanyensis</name>
    <dbReference type="NCBI Taxonomy" id="1249553"/>
    <lineage>
        <taxon>Bacteria</taxon>
        <taxon>Pseudomonadati</taxon>
        <taxon>Pseudomonadota</taxon>
        <taxon>Gammaproteobacteria</taxon>
        <taxon>Oceanospirillales</taxon>
        <taxon>Oceanospirillaceae</taxon>
        <taxon>Bacterioplanes</taxon>
    </lineage>
</organism>
<dbReference type="NCBIfam" id="NF008359">
    <property type="entry name" value="PRK11148.1"/>
    <property type="match status" value="1"/>
</dbReference>
<dbReference type="InterPro" id="IPR026575">
    <property type="entry name" value="GpdQ/CpdA-like"/>
</dbReference>
<evidence type="ECO:0000256" key="4">
    <source>
        <dbReference type="ARBA" id="ARBA00025742"/>
    </source>
</evidence>
<evidence type="ECO:0000259" key="5">
    <source>
        <dbReference type="Pfam" id="PF00149"/>
    </source>
</evidence>
<dbReference type="InterPro" id="IPR050884">
    <property type="entry name" value="CNP_phosphodiesterase-III"/>
</dbReference>
<proteinExistence type="inferred from homology"/>
<dbReference type="KEGG" id="bsan:CHH28_03210"/>
<sequence>MRCRLYTLQQSGSLKLIQITDTHLNEPEDGHLLGMKTLHSLNCVLDLVRQEQPHIDAILVTGDLSQDGSPRSYQHLRTALDAFPVPSFWLAGNHDERSAMQSADIPGDHLIRVVRSAHWQVVLINSQVAGKVYGRISQSELDFLDQTLAERPDLHSLVTFHHHPVDMGSRWIDTIGIRNADQLLEVIDRHSHVRCLLWGHVHQESDQDRNGVRLLSTPSTCVQFAPGSEDFAVDTLAPGYRWLELHADGRLDTGVSRVEGIDFEIDYSVKGY</sequence>
<dbReference type="AlphaFoldDB" id="A0A222FGJ4"/>
<dbReference type="GO" id="GO:0046872">
    <property type="term" value="F:metal ion binding"/>
    <property type="evidence" value="ECO:0007669"/>
    <property type="project" value="UniProtKB-KW"/>
</dbReference>
<protein>
    <submittedName>
        <fullName evidence="6">3',5'-cyclic-AMP phosphodiesterase</fullName>
    </submittedName>
</protein>
<dbReference type="PANTHER" id="PTHR42988">
    <property type="entry name" value="PHOSPHOHYDROLASE"/>
    <property type="match status" value="1"/>
</dbReference>
<accession>A0A222FGJ4</accession>
<keyword evidence="1" id="KW-0479">Metal-binding</keyword>
<dbReference type="InterPro" id="IPR029052">
    <property type="entry name" value="Metallo-depent_PP-like"/>
</dbReference>
<gene>
    <name evidence="6" type="ORF">CHH28_03210</name>
</gene>
<evidence type="ECO:0000256" key="2">
    <source>
        <dbReference type="ARBA" id="ARBA00022801"/>
    </source>
</evidence>
<dbReference type="OrthoDB" id="9784378at2"/>
<reference evidence="6 7" key="1">
    <citation type="submission" date="2017-07" db="EMBL/GenBank/DDBJ databases">
        <title>Annotated genome sequence of Bacterioplanes sanyensis isolated from Red Sea.</title>
        <authorList>
            <person name="Rehman Z.U."/>
        </authorList>
    </citation>
    <scope>NUCLEOTIDE SEQUENCE [LARGE SCALE GENOMIC DNA]</scope>
    <source>
        <strain evidence="6 7">NV9</strain>
    </source>
</reference>